<keyword evidence="5" id="KW-1185">Reference proteome</keyword>
<dbReference type="Pfam" id="PF13181">
    <property type="entry name" value="TPR_8"/>
    <property type="match status" value="2"/>
</dbReference>
<dbReference type="PANTHER" id="PTHR44117">
    <property type="entry name" value="INTRAFLAGELLAR TRANSPORT PROTEIN 88 HOMOLOG"/>
    <property type="match status" value="1"/>
</dbReference>
<dbReference type="STRING" id="126957.T1IRH6"/>
<protein>
    <recommendedName>
        <fullName evidence="6">Intraflagellar transport protein 88 homolog</fullName>
    </recommendedName>
</protein>
<dbReference type="EnsemblMetazoa" id="SMAR003669-RA">
    <property type="protein sequence ID" value="SMAR003669-PA"/>
    <property type="gene ID" value="SMAR003669"/>
</dbReference>
<dbReference type="Pfam" id="PF13424">
    <property type="entry name" value="TPR_12"/>
    <property type="match status" value="1"/>
</dbReference>
<dbReference type="AlphaFoldDB" id="T1IRH6"/>
<dbReference type="GO" id="GO:0005814">
    <property type="term" value="C:centriole"/>
    <property type="evidence" value="ECO:0007669"/>
    <property type="project" value="TreeGrafter"/>
</dbReference>
<dbReference type="GO" id="GO:0036064">
    <property type="term" value="C:ciliary basal body"/>
    <property type="evidence" value="ECO:0007669"/>
    <property type="project" value="TreeGrafter"/>
</dbReference>
<name>T1IRH6_STRMM</name>
<dbReference type="InterPro" id="IPR019734">
    <property type="entry name" value="TPR_rpt"/>
</dbReference>
<evidence type="ECO:0008006" key="6">
    <source>
        <dbReference type="Google" id="ProtNLM"/>
    </source>
</evidence>
<dbReference type="PhylomeDB" id="T1IRH6"/>
<feature type="compositionally biased region" description="Basic and acidic residues" evidence="3">
    <location>
        <begin position="811"/>
        <end position="822"/>
    </location>
</feature>
<feature type="repeat" description="TPR" evidence="1">
    <location>
        <begin position="487"/>
        <end position="520"/>
    </location>
</feature>
<organism evidence="4 5">
    <name type="scientific">Strigamia maritima</name>
    <name type="common">European centipede</name>
    <name type="synonym">Geophilus maritimus</name>
    <dbReference type="NCBI Taxonomy" id="126957"/>
    <lineage>
        <taxon>Eukaryota</taxon>
        <taxon>Metazoa</taxon>
        <taxon>Ecdysozoa</taxon>
        <taxon>Arthropoda</taxon>
        <taxon>Myriapoda</taxon>
        <taxon>Chilopoda</taxon>
        <taxon>Pleurostigmophora</taxon>
        <taxon>Geophilomorpha</taxon>
        <taxon>Linotaeniidae</taxon>
        <taxon>Strigamia</taxon>
    </lineage>
</organism>
<feature type="coiled-coil region" evidence="2">
    <location>
        <begin position="133"/>
        <end position="187"/>
    </location>
</feature>
<dbReference type="InterPro" id="IPR011990">
    <property type="entry name" value="TPR-like_helical_dom_sf"/>
</dbReference>
<feature type="repeat" description="TPR" evidence="1">
    <location>
        <begin position="623"/>
        <end position="656"/>
    </location>
</feature>
<proteinExistence type="predicted"/>
<dbReference type="Pfam" id="PF13432">
    <property type="entry name" value="TPR_16"/>
    <property type="match status" value="2"/>
</dbReference>
<dbReference type="eggNOG" id="KOG2003">
    <property type="taxonomic scope" value="Eukaryota"/>
</dbReference>
<dbReference type="Proteomes" id="UP000014500">
    <property type="component" value="Unassembled WGS sequence"/>
</dbReference>
<feature type="region of interest" description="Disordered" evidence="3">
    <location>
        <begin position="725"/>
        <end position="778"/>
    </location>
</feature>
<accession>T1IRH6</accession>
<evidence type="ECO:0000256" key="2">
    <source>
        <dbReference type="SAM" id="Coils"/>
    </source>
</evidence>
<dbReference type="PROSITE" id="PS50293">
    <property type="entry name" value="TPR_REGION"/>
    <property type="match status" value="1"/>
</dbReference>
<reference evidence="5" key="1">
    <citation type="submission" date="2011-05" db="EMBL/GenBank/DDBJ databases">
        <authorList>
            <person name="Richards S.R."/>
            <person name="Qu J."/>
            <person name="Jiang H."/>
            <person name="Jhangiani S.N."/>
            <person name="Agravi P."/>
            <person name="Goodspeed R."/>
            <person name="Gross S."/>
            <person name="Mandapat C."/>
            <person name="Jackson L."/>
            <person name="Mathew T."/>
            <person name="Pu L."/>
            <person name="Thornton R."/>
            <person name="Saada N."/>
            <person name="Wilczek-Boney K.B."/>
            <person name="Lee S."/>
            <person name="Kovar C."/>
            <person name="Wu Y."/>
            <person name="Scherer S.E."/>
            <person name="Worley K.C."/>
            <person name="Muzny D.M."/>
            <person name="Gibbs R."/>
        </authorList>
    </citation>
    <scope>NUCLEOTIDE SEQUENCE</scope>
    <source>
        <strain evidence="5">Brora</strain>
    </source>
</reference>
<feature type="repeat" description="TPR" evidence="1">
    <location>
        <begin position="555"/>
        <end position="588"/>
    </location>
</feature>
<dbReference type="SUPFAM" id="SSF48452">
    <property type="entry name" value="TPR-like"/>
    <property type="match status" value="1"/>
</dbReference>
<keyword evidence="1" id="KW-0802">TPR repeat</keyword>
<dbReference type="SMART" id="SM00028">
    <property type="entry name" value="TPR"/>
    <property type="match status" value="10"/>
</dbReference>
<dbReference type="SUPFAM" id="SSF81901">
    <property type="entry name" value="HCP-like"/>
    <property type="match status" value="1"/>
</dbReference>
<dbReference type="PANTHER" id="PTHR44117:SF1">
    <property type="entry name" value="INTRAFLAGELLAR TRANSPORT PROTEIN 88 HOMOLOG"/>
    <property type="match status" value="1"/>
</dbReference>
<keyword evidence="2" id="KW-0175">Coiled coil</keyword>
<dbReference type="GO" id="GO:0019894">
    <property type="term" value="F:kinesin binding"/>
    <property type="evidence" value="ECO:0007669"/>
    <property type="project" value="TreeGrafter"/>
</dbReference>
<evidence type="ECO:0000313" key="4">
    <source>
        <dbReference type="EnsemblMetazoa" id="SMAR003669-PA"/>
    </source>
</evidence>
<dbReference type="FunFam" id="1.25.40.10:FF:000468">
    <property type="entry name" value="Intraflagellar transport 88 homolog"/>
    <property type="match status" value="1"/>
</dbReference>
<dbReference type="GO" id="GO:0042073">
    <property type="term" value="P:intraciliary transport"/>
    <property type="evidence" value="ECO:0007669"/>
    <property type="project" value="TreeGrafter"/>
</dbReference>
<feature type="repeat" description="TPR" evidence="1">
    <location>
        <begin position="235"/>
        <end position="268"/>
    </location>
</feature>
<feature type="repeat" description="TPR" evidence="1">
    <location>
        <begin position="521"/>
        <end position="554"/>
    </location>
</feature>
<dbReference type="GO" id="GO:0097546">
    <property type="term" value="C:ciliary base"/>
    <property type="evidence" value="ECO:0007669"/>
    <property type="project" value="TreeGrafter"/>
</dbReference>
<dbReference type="GO" id="GO:1905515">
    <property type="term" value="P:non-motile cilium assembly"/>
    <property type="evidence" value="ECO:0007669"/>
    <property type="project" value="TreeGrafter"/>
</dbReference>
<dbReference type="GO" id="GO:0097730">
    <property type="term" value="C:non-motile cilium"/>
    <property type="evidence" value="ECO:0007669"/>
    <property type="project" value="TreeGrafter"/>
</dbReference>
<feature type="compositionally biased region" description="Low complexity" evidence="3">
    <location>
        <begin position="741"/>
        <end position="751"/>
    </location>
</feature>
<feature type="compositionally biased region" description="Acidic residues" evidence="3">
    <location>
        <begin position="823"/>
        <end position="839"/>
    </location>
</feature>
<dbReference type="PROSITE" id="PS50005">
    <property type="entry name" value="TPR"/>
    <property type="match status" value="5"/>
</dbReference>
<dbReference type="EMBL" id="JH431361">
    <property type="status" value="NOT_ANNOTATED_CDS"/>
    <property type="molecule type" value="Genomic_DNA"/>
</dbReference>
<evidence type="ECO:0000313" key="5">
    <source>
        <dbReference type="Proteomes" id="UP000014500"/>
    </source>
</evidence>
<feature type="compositionally biased region" description="Polar residues" evidence="3">
    <location>
        <begin position="769"/>
        <end position="778"/>
    </location>
</feature>
<dbReference type="OMA" id="RIKIMHN"/>
<dbReference type="FunFam" id="1.25.40.10:FF:000106">
    <property type="entry name" value="Intraflagellar transport 88 homolog (Chlamydomonas)"/>
    <property type="match status" value="1"/>
</dbReference>
<feature type="region of interest" description="Disordered" evidence="3">
    <location>
        <begin position="795"/>
        <end position="839"/>
    </location>
</feature>
<dbReference type="Gene3D" id="1.25.40.10">
    <property type="entry name" value="Tetratricopeptide repeat domain"/>
    <property type="match status" value="2"/>
</dbReference>
<sequence length="839" mass="94765">MENVHLAPSDDDDIYTGYGDYHPALDTQDLEKDEGFLQALKTSYSKRPPLTGRVNPPGTAAARFATASGLRAATGVRGATSLRTSHGAMQEGGARPMTAVRGVGYSSHGNRAVFDPLNQNTRRSASILEKTTEDTIEEKIKQIERKVNDLVEASCMSTSRGDIKVALEKAKEAAQKERLLVRQKEQASMSDQHNLDLTFTVLFNLANQYAANDMHTEALNTYQVIVKNRLFQNAGRLKVNMGNIYFQQGNYPKAIKFYRMALDQVPNIQREMRLRIMHNIGSLFVRMAQYTDAVTSFEYIMNELADFKTALNLILCYYALGDREKMKKGFMKMLNIALDVDEDDQYATNSDDPHFNLIVEAIKNDPLTTIERVKKDEASHAILTAAKLISPVIYNSFSAGYNWCVDAIQGSSYTDLAYDLEINKAVTYLKQREFAQAIETLKAIEKKETKVASVAATNLSFLYFWQNDIPSADKYADVAISADRYNPDAWVNKGSCIFALGEFEKAGEYFREALNNEATCVEAIYNLGLTYKRMNNLEDAQEYFLKLHNILRNDPEVVFQIANIYELLEDYDQANEWYQQLISLVPNDPKALQKIGELAESEGDKQLAYQYHLDSYRNFPSSVEVIEWLGAYFIDSQLAEKAIDYFERAAIMQPDEVKWKLMIASCYRRSGNYQVALQTYKTIHRKFPENIECLKFLVRLCSDMGLKEAQDYAIELKKAEKAKEVKERVASSRPASRHSSSRFPRGSSASSEYLGSPSKIRGGIKSVPGSATNFGSASRANISFGKEDDIYEVPKKDVDVSYSDPLGPQAERPKTSVKKRDMQEDEFENEELGDDMLPE</sequence>
<reference evidence="4" key="2">
    <citation type="submission" date="2015-02" db="UniProtKB">
        <authorList>
            <consortium name="EnsemblMetazoa"/>
        </authorList>
    </citation>
    <scope>IDENTIFICATION</scope>
</reference>
<evidence type="ECO:0000256" key="3">
    <source>
        <dbReference type="SAM" id="MobiDB-lite"/>
    </source>
</evidence>
<dbReference type="HOGENOM" id="CLU_010738_1_0_1"/>
<evidence type="ECO:0000256" key="1">
    <source>
        <dbReference type="PROSITE-ProRule" id="PRU00339"/>
    </source>
</evidence>